<dbReference type="AlphaFoldDB" id="A0A5N5QME4"/>
<dbReference type="Proteomes" id="UP000383932">
    <property type="component" value="Unassembled WGS sequence"/>
</dbReference>
<evidence type="ECO:0000313" key="1">
    <source>
        <dbReference type="EMBL" id="KAB5592945.1"/>
    </source>
</evidence>
<evidence type="ECO:0000313" key="2">
    <source>
        <dbReference type="Proteomes" id="UP000383932"/>
    </source>
</evidence>
<comment type="caution">
    <text evidence="1">The sequence shown here is derived from an EMBL/GenBank/DDBJ whole genome shotgun (WGS) entry which is preliminary data.</text>
</comment>
<name>A0A5N5QME4_9AGAM</name>
<dbReference type="OrthoDB" id="3133127at2759"/>
<reference evidence="1 2" key="1">
    <citation type="journal article" date="2019" name="Fungal Biol. Biotechnol.">
        <title>Draft genome sequence of fastidious pathogen Ceratobasidium theobromae, which causes vascular-streak dieback in Theobroma cacao.</title>
        <authorList>
            <person name="Ali S.S."/>
            <person name="Asman A."/>
            <person name="Shao J."/>
            <person name="Firmansyah A.P."/>
            <person name="Susilo A.W."/>
            <person name="Rosmana A."/>
            <person name="McMahon P."/>
            <person name="Junaid M."/>
            <person name="Guest D."/>
            <person name="Kheng T.Y."/>
            <person name="Meinhardt L.W."/>
            <person name="Bailey B.A."/>
        </authorList>
    </citation>
    <scope>NUCLEOTIDE SEQUENCE [LARGE SCALE GENOMIC DNA]</scope>
    <source>
        <strain evidence="1 2">CT2</strain>
    </source>
</reference>
<gene>
    <name evidence="1" type="ORF">CTheo_3580</name>
</gene>
<keyword evidence="2" id="KW-1185">Reference proteome</keyword>
<proteinExistence type="predicted"/>
<dbReference type="EMBL" id="SSOP01000049">
    <property type="protein sequence ID" value="KAB5592945.1"/>
    <property type="molecule type" value="Genomic_DNA"/>
</dbReference>
<sequence>MDDYDNLPLAEFYFYTIGDKDVYNQELNDLFVCYTLTRGLQIQCDSPRRPALPLELILRITRFAGFVNHKPDTTLTSEAFIFTKSITEGPYSAELYITERLSRVQLASMARLQLVESSYGGDLNQLYYDRYNPRPYKWAFIPLGRQDEKFGFPSGSKGTVATLFPCRDQNEAEAVKTIHDDVIISETFTEDHPIGELLDDEDFPCVVVIARQRSLLLVWRWWEPQF</sequence>
<protein>
    <submittedName>
        <fullName evidence="1">Zinc cluster transcriptional activator</fullName>
    </submittedName>
</protein>
<organism evidence="1 2">
    <name type="scientific">Ceratobasidium theobromae</name>
    <dbReference type="NCBI Taxonomy" id="1582974"/>
    <lineage>
        <taxon>Eukaryota</taxon>
        <taxon>Fungi</taxon>
        <taxon>Dikarya</taxon>
        <taxon>Basidiomycota</taxon>
        <taxon>Agaricomycotina</taxon>
        <taxon>Agaricomycetes</taxon>
        <taxon>Cantharellales</taxon>
        <taxon>Ceratobasidiaceae</taxon>
        <taxon>Ceratobasidium</taxon>
    </lineage>
</organism>
<accession>A0A5N5QME4</accession>